<sequence length="87" mass="10348">MIDYYYEFPEGTRLFGESVRYAFQRGYHPEESSTGAKILHNACFQMASRIWLENANGLTLVQEYGREVHRKCRPKEMTWIKLQAREL</sequence>
<evidence type="ECO:0000313" key="1">
    <source>
        <dbReference type="EMBL" id="CAB4137993.1"/>
    </source>
</evidence>
<proteinExistence type="predicted"/>
<reference evidence="1" key="1">
    <citation type="submission" date="2020-04" db="EMBL/GenBank/DDBJ databases">
        <authorList>
            <person name="Chiriac C."/>
            <person name="Salcher M."/>
            <person name="Ghai R."/>
            <person name="Kavagutti S V."/>
        </authorList>
    </citation>
    <scope>NUCLEOTIDE SEQUENCE</scope>
</reference>
<dbReference type="EMBL" id="LR796341">
    <property type="protein sequence ID" value="CAB4137993.1"/>
    <property type="molecule type" value="Genomic_DNA"/>
</dbReference>
<gene>
    <name evidence="1" type="ORF">UFOVP328_186</name>
</gene>
<organism evidence="1">
    <name type="scientific">uncultured Caudovirales phage</name>
    <dbReference type="NCBI Taxonomy" id="2100421"/>
    <lineage>
        <taxon>Viruses</taxon>
        <taxon>Duplodnaviria</taxon>
        <taxon>Heunggongvirae</taxon>
        <taxon>Uroviricota</taxon>
        <taxon>Caudoviricetes</taxon>
        <taxon>Peduoviridae</taxon>
        <taxon>Maltschvirus</taxon>
        <taxon>Maltschvirus maltsch</taxon>
    </lineage>
</organism>
<name>A0A6J5LXY3_9CAUD</name>
<accession>A0A6J5LXY3</accession>
<protein>
    <submittedName>
        <fullName evidence="1">Uncharacterized protein</fullName>
    </submittedName>
</protein>